<evidence type="ECO:0000313" key="2">
    <source>
        <dbReference type="EMBL" id="WFD18147.1"/>
    </source>
</evidence>
<keyword evidence="3" id="KW-1185">Reference proteome</keyword>
<dbReference type="Proteomes" id="UP001220961">
    <property type="component" value="Chromosome 1"/>
</dbReference>
<proteinExistence type="predicted"/>
<evidence type="ECO:0008006" key="4">
    <source>
        <dbReference type="Google" id="ProtNLM"/>
    </source>
</evidence>
<reference evidence="2" key="1">
    <citation type="submission" date="2023-03" db="EMBL/GenBank/DDBJ databases">
        <title>Mating type loci evolution in Malassezia.</title>
        <authorList>
            <person name="Coelho M.A."/>
        </authorList>
    </citation>
    <scope>NUCLEOTIDE SEQUENCE</scope>
    <source>
        <strain evidence="2">CBS 10434</strain>
    </source>
</reference>
<dbReference type="AlphaFoldDB" id="A0AAF0E2A4"/>
<feature type="signal peptide" evidence="1">
    <location>
        <begin position="1"/>
        <end position="24"/>
    </location>
</feature>
<sequence>MSIVCRSWAALVFLVFALLSVCYGYSERLEDKTEMRQSCSGVWAGPNTSIDGSSGLVTTIIYEISEFSKIGKYDPSANKYGHITYLCTPTAQQRGLCKPEQLNLYVIDDESSVWSIKQEKMDFGERLMETKAMNRFAGHLPAAEHPKFYIVMVQHFVSGVLLFLVIEMACQWLFYRYYNTYPVDLRHFDAADGRPGVTSIARFLLVFTNILESVRDSMSFFLLLIVSYVSQSNVQDGLWCSATDHWPRHHPRVRTDRPALFVQCYVLDWYHLCLAGHDQCLGGAIHLPHGLYSDGLLHVDSLVPQKHHPRPA</sequence>
<keyword evidence="1" id="KW-0732">Signal</keyword>
<name>A0AAF0E2A4_9BASI</name>
<accession>A0AAF0E2A4</accession>
<protein>
    <recommendedName>
        <fullName evidence="4">Autophagy-related protein 27</fullName>
    </recommendedName>
</protein>
<evidence type="ECO:0000256" key="1">
    <source>
        <dbReference type="SAM" id="SignalP"/>
    </source>
</evidence>
<feature type="non-terminal residue" evidence="2">
    <location>
        <position position="312"/>
    </location>
</feature>
<dbReference type="EMBL" id="CP119908">
    <property type="protein sequence ID" value="WFD18147.1"/>
    <property type="molecule type" value="Genomic_DNA"/>
</dbReference>
<gene>
    <name evidence="2" type="ORF">MCAP1_000356a</name>
</gene>
<evidence type="ECO:0000313" key="3">
    <source>
        <dbReference type="Proteomes" id="UP001220961"/>
    </source>
</evidence>
<feature type="chain" id="PRO_5042224707" description="Autophagy-related protein 27" evidence="1">
    <location>
        <begin position="25"/>
        <end position="312"/>
    </location>
</feature>
<organism evidence="2 3">
    <name type="scientific">Malassezia caprae</name>
    <dbReference type="NCBI Taxonomy" id="1381934"/>
    <lineage>
        <taxon>Eukaryota</taxon>
        <taxon>Fungi</taxon>
        <taxon>Dikarya</taxon>
        <taxon>Basidiomycota</taxon>
        <taxon>Ustilaginomycotina</taxon>
        <taxon>Malasseziomycetes</taxon>
        <taxon>Malasseziales</taxon>
        <taxon>Malasseziaceae</taxon>
        <taxon>Malassezia</taxon>
    </lineage>
</organism>